<keyword evidence="3" id="KW-1185">Reference proteome</keyword>
<dbReference type="AlphaFoldDB" id="A0A1H1P6V3"/>
<proteinExistence type="predicted"/>
<feature type="transmembrane region" description="Helical" evidence="1">
    <location>
        <begin position="184"/>
        <end position="202"/>
    </location>
</feature>
<dbReference type="RefSeq" id="WP_019194651.1">
    <property type="nucleotide sequence ID" value="NZ_LT629765.1"/>
</dbReference>
<keyword evidence="1" id="KW-0472">Membrane</keyword>
<protein>
    <submittedName>
        <fullName evidence="2">Uncharacterized protein</fullName>
    </submittedName>
</protein>
<keyword evidence="1" id="KW-0812">Transmembrane</keyword>
<reference evidence="2 3" key="1">
    <citation type="submission" date="2016-10" db="EMBL/GenBank/DDBJ databases">
        <authorList>
            <person name="de Groot N.N."/>
        </authorList>
    </citation>
    <scope>NUCLEOTIDE SEQUENCE [LARGE SCALE GENOMIC DNA]</scope>
    <source>
        <strain evidence="2 3">DSM 45434</strain>
    </source>
</reference>
<organism evidence="2 3">
    <name type="scientific">Corynebacterium timonense</name>
    <dbReference type="NCBI Taxonomy" id="441500"/>
    <lineage>
        <taxon>Bacteria</taxon>
        <taxon>Bacillati</taxon>
        <taxon>Actinomycetota</taxon>
        <taxon>Actinomycetes</taxon>
        <taxon>Mycobacteriales</taxon>
        <taxon>Corynebacteriaceae</taxon>
        <taxon>Corynebacterium</taxon>
    </lineage>
</organism>
<dbReference type="Proteomes" id="UP000182237">
    <property type="component" value="Chromosome I"/>
</dbReference>
<dbReference type="eggNOG" id="ENOG5031MHG">
    <property type="taxonomic scope" value="Bacteria"/>
</dbReference>
<name>A0A1H1P6V3_9CORY</name>
<feature type="transmembrane region" description="Helical" evidence="1">
    <location>
        <begin position="150"/>
        <end position="172"/>
    </location>
</feature>
<dbReference type="STRING" id="1203190.GCA_000312345_01852"/>
<evidence type="ECO:0000313" key="2">
    <source>
        <dbReference type="EMBL" id="SDS06924.1"/>
    </source>
</evidence>
<gene>
    <name evidence="2" type="ORF">SAMN04488539_0942</name>
</gene>
<accession>A0A1H1P6V3</accession>
<feature type="transmembrane region" description="Helical" evidence="1">
    <location>
        <begin position="86"/>
        <end position="104"/>
    </location>
</feature>
<feature type="transmembrane region" description="Helical" evidence="1">
    <location>
        <begin position="44"/>
        <end position="65"/>
    </location>
</feature>
<dbReference type="OrthoDB" id="4424809at2"/>
<feature type="transmembrane region" description="Helical" evidence="1">
    <location>
        <begin position="124"/>
        <end position="143"/>
    </location>
</feature>
<dbReference type="EMBL" id="LT629765">
    <property type="protein sequence ID" value="SDS06924.1"/>
    <property type="molecule type" value="Genomic_DNA"/>
</dbReference>
<keyword evidence="1" id="KW-1133">Transmembrane helix</keyword>
<sequence>MPIRSVLRSMPWVTLLVLLGTCMLGVRALRVISFHVGRDPFDPFVVTAPEIASLIFAVCAAALAAPTMPEVDLRRPRSQGLAVARHAGAALCVVAVASFADHQVKAGFVVLAETTKGGVPESELIINNSLLLFAIAGLAITALGKLRGVVVSLAVWLAANSALLFFSGFTPWPFAVLAEAGPWFSWPHVAATLLVLAADAAVQHRTAGASGRALRADR</sequence>
<evidence type="ECO:0000313" key="3">
    <source>
        <dbReference type="Proteomes" id="UP000182237"/>
    </source>
</evidence>
<evidence type="ECO:0000256" key="1">
    <source>
        <dbReference type="SAM" id="Phobius"/>
    </source>
</evidence>